<gene>
    <name evidence="10" type="ORF">P3T76_011699</name>
</gene>
<dbReference type="Proteomes" id="UP001259832">
    <property type="component" value="Unassembled WGS sequence"/>
</dbReference>
<dbReference type="InterPro" id="IPR022751">
    <property type="entry name" value="Alpha_mannosyltransferase"/>
</dbReference>
<sequence length="144" mass="16585">MGNCDILAIRRLSKCPDEISDDNKALLTRNDPRVDIVDVCTEILAQKGPENLFLGDKMMAKAFRNYWIKPLALYHTKLKEVILVDGDPVMLRDPAVLRHMSGYQRTGMTFFRDRVAKINGFLNKNDGKPYIRYLVDSFPYEKMA</sequence>
<dbReference type="GO" id="GO:0000033">
    <property type="term" value="F:alpha-1,3-mannosyltransferase activity"/>
    <property type="evidence" value="ECO:0007669"/>
    <property type="project" value="TreeGrafter"/>
</dbReference>
<protein>
    <submittedName>
        <fullName evidence="10">Uncharacterized protein</fullName>
    </submittedName>
</protein>
<evidence type="ECO:0000256" key="1">
    <source>
        <dbReference type="ARBA" id="ARBA00004606"/>
    </source>
</evidence>
<keyword evidence="4" id="KW-0808">Transferase</keyword>
<keyword evidence="3" id="KW-0328">Glycosyltransferase</keyword>
<dbReference type="EMBL" id="JASMQC010000027">
    <property type="protein sequence ID" value="KAK1933939.1"/>
    <property type="molecule type" value="Genomic_DNA"/>
</dbReference>
<proteinExistence type="inferred from homology"/>
<reference evidence="10" key="1">
    <citation type="submission" date="2023-08" db="EMBL/GenBank/DDBJ databases">
        <title>Reference Genome Resource for the Citrus Pathogen Phytophthora citrophthora.</title>
        <authorList>
            <person name="Moller H."/>
            <person name="Coetzee B."/>
            <person name="Rose L.J."/>
            <person name="Van Niekerk J.M."/>
        </authorList>
    </citation>
    <scope>NUCLEOTIDE SEQUENCE</scope>
    <source>
        <strain evidence="10">STE-U-9442</strain>
    </source>
</reference>
<keyword evidence="5" id="KW-0812">Transmembrane</keyword>
<keyword evidence="9" id="KW-0325">Glycoprotein</keyword>
<accession>A0AAD9LFY9</accession>
<dbReference type="GO" id="GO:0006493">
    <property type="term" value="P:protein O-linked glycosylation"/>
    <property type="evidence" value="ECO:0007669"/>
    <property type="project" value="TreeGrafter"/>
</dbReference>
<evidence type="ECO:0000256" key="5">
    <source>
        <dbReference type="ARBA" id="ARBA00022692"/>
    </source>
</evidence>
<keyword evidence="7" id="KW-1133">Transmembrane helix</keyword>
<dbReference type="GO" id="GO:0005794">
    <property type="term" value="C:Golgi apparatus"/>
    <property type="evidence" value="ECO:0007669"/>
    <property type="project" value="TreeGrafter"/>
</dbReference>
<evidence type="ECO:0000256" key="4">
    <source>
        <dbReference type="ARBA" id="ARBA00022679"/>
    </source>
</evidence>
<comment type="subcellular location">
    <subcellularLocation>
        <location evidence="1">Membrane</location>
        <topology evidence="1">Single-pass type II membrane protein</topology>
    </subcellularLocation>
</comment>
<evidence type="ECO:0000256" key="8">
    <source>
        <dbReference type="ARBA" id="ARBA00023136"/>
    </source>
</evidence>
<comment type="caution">
    <text evidence="10">The sequence shown here is derived from an EMBL/GenBank/DDBJ whole genome shotgun (WGS) entry which is preliminary data.</text>
</comment>
<dbReference type="AlphaFoldDB" id="A0AAD9LFY9"/>
<evidence type="ECO:0000313" key="10">
    <source>
        <dbReference type="EMBL" id="KAK1933939.1"/>
    </source>
</evidence>
<evidence type="ECO:0000256" key="9">
    <source>
        <dbReference type="ARBA" id="ARBA00023180"/>
    </source>
</evidence>
<comment type="similarity">
    <text evidence="2">Belongs to the MNN1/MNT family.</text>
</comment>
<evidence type="ECO:0000256" key="7">
    <source>
        <dbReference type="ARBA" id="ARBA00022989"/>
    </source>
</evidence>
<keyword evidence="11" id="KW-1185">Reference proteome</keyword>
<organism evidence="10 11">
    <name type="scientific">Phytophthora citrophthora</name>
    <dbReference type="NCBI Taxonomy" id="4793"/>
    <lineage>
        <taxon>Eukaryota</taxon>
        <taxon>Sar</taxon>
        <taxon>Stramenopiles</taxon>
        <taxon>Oomycota</taxon>
        <taxon>Peronosporomycetes</taxon>
        <taxon>Peronosporales</taxon>
        <taxon>Peronosporaceae</taxon>
        <taxon>Phytophthora</taxon>
    </lineage>
</organism>
<dbReference type="PANTHER" id="PTHR31392:SF1">
    <property type="entry name" value="ALPHA-1,3-MANNOSYLTRANSFERASE MNN1-RELATED"/>
    <property type="match status" value="1"/>
</dbReference>
<evidence type="ECO:0000256" key="6">
    <source>
        <dbReference type="ARBA" id="ARBA00022968"/>
    </source>
</evidence>
<evidence type="ECO:0000256" key="3">
    <source>
        <dbReference type="ARBA" id="ARBA00022676"/>
    </source>
</evidence>
<name>A0AAD9LFY9_9STRA</name>
<evidence type="ECO:0000256" key="2">
    <source>
        <dbReference type="ARBA" id="ARBA00009105"/>
    </source>
</evidence>
<keyword evidence="6" id="KW-0735">Signal-anchor</keyword>
<dbReference type="GO" id="GO:0016020">
    <property type="term" value="C:membrane"/>
    <property type="evidence" value="ECO:0007669"/>
    <property type="project" value="UniProtKB-SubCell"/>
</dbReference>
<evidence type="ECO:0000313" key="11">
    <source>
        <dbReference type="Proteomes" id="UP001259832"/>
    </source>
</evidence>
<keyword evidence="8" id="KW-0472">Membrane</keyword>
<dbReference type="PANTHER" id="PTHR31392">
    <property type="entry name" value="ALPHA-1,3-MANNOSYLTRANSFERASE MNN1-RELATED"/>
    <property type="match status" value="1"/>
</dbReference>
<dbReference type="Pfam" id="PF11051">
    <property type="entry name" value="Mannosyl_trans3"/>
    <property type="match status" value="1"/>
</dbReference>